<evidence type="ECO:0000256" key="1">
    <source>
        <dbReference type="ARBA" id="ARBA00004202"/>
    </source>
</evidence>
<dbReference type="PANTHER" id="PTHR43297">
    <property type="entry name" value="OLIGOPEPTIDE TRANSPORT ATP-BINDING PROTEIN APPD"/>
    <property type="match status" value="1"/>
</dbReference>
<dbReference type="Pfam" id="PF08352">
    <property type="entry name" value="oligo_HPY"/>
    <property type="match status" value="1"/>
</dbReference>
<sequence length="355" mass="38467">MTDDPLLSVRDLHTVFHTDEGTVHAVDGVSFDVKRGETVCIVGESGSGKSVTTESITRILKMPPGEIASGEIIFDGQDVTAMSDKEIRQVRGGRISHIFQNPQSALNPVYTVGAQIREAINTHQDLSKTAARERSIELLDEVGIPEAAARIDDYPHEFSGGMKQRVIIAMALACEPDLLIADEPTTALDVTIESQILDLLMDLQEEFDMSIIFVTHDLGVVAEVADRVIVMYAGKVMERAGVYDLFDNPAHPYTRALLKCLPGSSGTIEPIGGTLPSVLNPPDGCRFADRCPYAIDDCTVGDQPDLVPATTGEHTVSCLYYHDGYDESVVLEERPQNGANATRSRPVSGTGGDRR</sequence>
<evidence type="ECO:0000256" key="4">
    <source>
        <dbReference type="ARBA" id="ARBA00022741"/>
    </source>
</evidence>
<evidence type="ECO:0000256" key="3">
    <source>
        <dbReference type="ARBA" id="ARBA00022475"/>
    </source>
</evidence>
<evidence type="ECO:0000259" key="14">
    <source>
        <dbReference type="PROSITE" id="PS50893"/>
    </source>
</evidence>
<dbReference type="GO" id="GO:0015413">
    <property type="term" value="F:ABC-type nickel transporter activity"/>
    <property type="evidence" value="ECO:0007669"/>
    <property type="project" value="UniProtKB-EC"/>
</dbReference>
<dbReference type="KEGG" id="sawl:NGM29_18060"/>
<keyword evidence="8" id="KW-0472">Membrane</keyword>
<dbReference type="PROSITE" id="PS50893">
    <property type="entry name" value="ABC_TRANSPORTER_2"/>
    <property type="match status" value="1"/>
</dbReference>
<accession>A0A9E7NB37</accession>
<dbReference type="Pfam" id="PF00005">
    <property type="entry name" value="ABC_tran"/>
    <property type="match status" value="1"/>
</dbReference>
<dbReference type="EMBL" id="CP100355">
    <property type="protein sequence ID" value="UTF53645.1"/>
    <property type="molecule type" value="Genomic_DNA"/>
</dbReference>
<evidence type="ECO:0000256" key="8">
    <source>
        <dbReference type="ARBA" id="ARBA00023136"/>
    </source>
</evidence>
<feature type="region of interest" description="Disordered" evidence="13">
    <location>
        <begin position="332"/>
        <end position="355"/>
    </location>
</feature>
<evidence type="ECO:0000256" key="7">
    <source>
        <dbReference type="ARBA" id="ARBA00023065"/>
    </source>
</evidence>
<dbReference type="GO" id="GO:0016887">
    <property type="term" value="F:ATP hydrolysis activity"/>
    <property type="evidence" value="ECO:0007669"/>
    <property type="project" value="InterPro"/>
</dbReference>
<dbReference type="SMART" id="SM00382">
    <property type="entry name" value="AAA"/>
    <property type="match status" value="1"/>
</dbReference>
<comment type="subunit">
    <text evidence="9">The complex is composed of two ATP-binding proteins (NikD and NikE), two transmembrane proteins (NikB and NikC) and a solute-binding protein (NikA).</text>
</comment>
<dbReference type="GO" id="GO:0015833">
    <property type="term" value="P:peptide transport"/>
    <property type="evidence" value="ECO:0007669"/>
    <property type="project" value="InterPro"/>
</dbReference>
<evidence type="ECO:0000256" key="10">
    <source>
        <dbReference type="ARBA" id="ARBA00039098"/>
    </source>
</evidence>
<dbReference type="AlphaFoldDB" id="A0A9E7NB37"/>
<evidence type="ECO:0000256" key="2">
    <source>
        <dbReference type="ARBA" id="ARBA00022448"/>
    </source>
</evidence>
<dbReference type="InterPro" id="IPR003593">
    <property type="entry name" value="AAA+_ATPase"/>
</dbReference>
<dbReference type="GeneID" id="73291992"/>
<proteinExistence type="predicted"/>
<dbReference type="NCBIfam" id="TIGR01727">
    <property type="entry name" value="oligo_HPY"/>
    <property type="match status" value="1"/>
</dbReference>
<dbReference type="RefSeq" id="WP_254158170.1">
    <property type="nucleotide sequence ID" value="NZ_CP100355.1"/>
</dbReference>
<keyword evidence="2" id="KW-0813">Transport</keyword>
<comment type="subcellular location">
    <subcellularLocation>
        <location evidence="1">Cell membrane</location>
        <topology evidence="1">Peripheral membrane protein</topology>
    </subcellularLocation>
</comment>
<keyword evidence="7" id="KW-0406">Ion transport</keyword>
<dbReference type="InterPro" id="IPR017871">
    <property type="entry name" value="ABC_transporter-like_CS"/>
</dbReference>
<dbReference type="SUPFAM" id="SSF52540">
    <property type="entry name" value="P-loop containing nucleoside triphosphate hydrolases"/>
    <property type="match status" value="1"/>
</dbReference>
<dbReference type="CDD" id="cd03257">
    <property type="entry name" value="ABC_NikE_OppD_transporters"/>
    <property type="match status" value="1"/>
</dbReference>
<dbReference type="InterPro" id="IPR003439">
    <property type="entry name" value="ABC_transporter-like_ATP-bd"/>
</dbReference>
<keyword evidence="16" id="KW-1185">Reference proteome</keyword>
<dbReference type="PROSITE" id="PS00211">
    <property type="entry name" value="ABC_TRANSPORTER_1"/>
    <property type="match status" value="1"/>
</dbReference>
<evidence type="ECO:0000256" key="9">
    <source>
        <dbReference type="ARBA" id="ARBA00038669"/>
    </source>
</evidence>
<dbReference type="InterPro" id="IPR013563">
    <property type="entry name" value="Oligopep_ABC_C"/>
</dbReference>
<dbReference type="GO" id="GO:0005524">
    <property type="term" value="F:ATP binding"/>
    <property type="evidence" value="ECO:0007669"/>
    <property type="project" value="UniProtKB-KW"/>
</dbReference>
<feature type="domain" description="ABC transporter" evidence="14">
    <location>
        <begin position="7"/>
        <end position="258"/>
    </location>
</feature>
<dbReference type="Proteomes" id="UP001056855">
    <property type="component" value="Chromosome"/>
</dbReference>
<protein>
    <recommendedName>
        <fullName evidence="11">Nickel import system ATP-binding protein NikD</fullName>
        <ecNumber evidence="10">7.2.2.11</ecNumber>
    </recommendedName>
</protein>
<dbReference type="InterPro" id="IPR050388">
    <property type="entry name" value="ABC_Ni/Peptide_Import"/>
</dbReference>
<keyword evidence="6" id="KW-1278">Translocase</keyword>
<keyword evidence="3" id="KW-1003">Cell membrane</keyword>
<dbReference type="InterPro" id="IPR027417">
    <property type="entry name" value="P-loop_NTPase"/>
</dbReference>
<reference evidence="15" key="1">
    <citation type="submission" date="2022-06" db="EMBL/GenBank/DDBJ databases">
        <title>Diverse halophilic archaea isolated from saline environments.</title>
        <authorList>
            <person name="Cui H.-L."/>
        </authorList>
    </citation>
    <scope>NUCLEOTIDE SEQUENCE</scope>
    <source>
        <strain evidence="15">WLHS1</strain>
    </source>
</reference>
<dbReference type="Gene3D" id="3.40.50.300">
    <property type="entry name" value="P-loop containing nucleotide triphosphate hydrolases"/>
    <property type="match status" value="1"/>
</dbReference>
<evidence type="ECO:0000256" key="5">
    <source>
        <dbReference type="ARBA" id="ARBA00022840"/>
    </source>
</evidence>
<gene>
    <name evidence="15" type="ORF">NGM29_18060</name>
</gene>
<feature type="compositionally biased region" description="Polar residues" evidence="13">
    <location>
        <begin position="337"/>
        <end position="347"/>
    </location>
</feature>
<comment type="catalytic activity">
    <reaction evidence="12">
        <text>Ni(2+)(out) + ATP + H2O = Ni(2+)(in) + ADP + phosphate + H(+)</text>
        <dbReference type="Rhea" id="RHEA:15557"/>
        <dbReference type="ChEBI" id="CHEBI:15377"/>
        <dbReference type="ChEBI" id="CHEBI:15378"/>
        <dbReference type="ChEBI" id="CHEBI:30616"/>
        <dbReference type="ChEBI" id="CHEBI:43474"/>
        <dbReference type="ChEBI" id="CHEBI:49786"/>
        <dbReference type="ChEBI" id="CHEBI:456216"/>
        <dbReference type="EC" id="7.2.2.11"/>
    </reaction>
    <physiologicalReaction direction="left-to-right" evidence="12">
        <dbReference type="Rhea" id="RHEA:15558"/>
    </physiologicalReaction>
</comment>
<evidence type="ECO:0000256" key="12">
    <source>
        <dbReference type="ARBA" id="ARBA00048610"/>
    </source>
</evidence>
<organism evidence="15 16">
    <name type="scientific">Natronosalvus rutilus</name>
    <dbReference type="NCBI Taxonomy" id="2953753"/>
    <lineage>
        <taxon>Archaea</taxon>
        <taxon>Methanobacteriati</taxon>
        <taxon>Methanobacteriota</taxon>
        <taxon>Stenosarchaea group</taxon>
        <taxon>Halobacteria</taxon>
        <taxon>Halobacteriales</taxon>
        <taxon>Natrialbaceae</taxon>
        <taxon>Natronosalvus</taxon>
    </lineage>
</organism>
<name>A0A9E7NB37_9EURY</name>
<keyword evidence="4" id="KW-0547">Nucleotide-binding</keyword>
<dbReference type="FunFam" id="3.40.50.300:FF:000016">
    <property type="entry name" value="Oligopeptide ABC transporter ATP-binding component"/>
    <property type="match status" value="1"/>
</dbReference>
<dbReference type="GO" id="GO:0005886">
    <property type="term" value="C:plasma membrane"/>
    <property type="evidence" value="ECO:0007669"/>
    <property type="project" value="UniProtKB-SubCell"/>
</dbReference>
<keyword evidence="5 15" id="KW-0067">ATP-binding</keyword>
<dbReference type="PANTHER" id="PTHR43297:SF13">
    <property type="entry name" value="NICKEL ABC TRANSPORTER, ATP-BINDING PROTEIN"/>
    <property type="match status" value="1"/>
</dbReference>
<evidence type="ECO:0000256" key="11">
    <source>
        <dbReference type="ARBA" id="ARBA00044143"/>
    </source>
</evidence>
<evidence type="ECO:0000313" key="15">
    <source>
        <dbReference type="EMBL" id="UTF53645.1"/>
    </source>
</evidence>
<dbReference type="EC" id="7.2.2.11" evidence="10"/>
<evidence type="ECO:0000313" key="16">
    <source>
        <dbReference type="Proteomes" id="UP001056855"/>
    </source>
</evidence>
<evidence type="ECO:0000256" key="6">
    <source>
        <dbReference type="ARBA" id="ARBA00022967"/>
    </source>
</evidence>
<evidence type="ECO:0000256" key="13">
    <source>
        <dbReference type="SAM" id="MobiDB-lite"/>
    </source>
</evidence>